<dbReference type="InterPro" id="IPR008910">
    <property type="entry name" value="MSC_TM_helix"/>
</dbReference>
<protein>
    <submittedName>
        <fullName evidence="2">Uncharacterized protein</fullName>
    </submittedName>
</protein>
<evidence type="ECO:0000313" key="3">
    <source>
        <dbReference type="Proteomes" id="UP001057580"/>
    </source>
</evidence>
<feature type="transmembrane region" description="Helical" evidence="1">
    <location>
        <begin position="88"/>
        <end position="111"/>
    </location>
</feature>
<keyword evidence="1" id="KW-0472">Membrane</keyword>
<dbReference type="GeneID" id="74942590"/>
<accession>A0A9E7UCN6</accession>
<dbReference type="KEGG" id="ssai:N0B31_09170"/>
<proteinExistence type="predicted"/>
<evidence type="ECO:0000256" key="1">
    <source>
        <dbReference type="SAM" id="Phobius"/>
    </source>
</evidence>
<feature type="transmembrane region" description="Helical" evidence="1">
    <location>
        <begin position="21"/>
        <end position="41"/>
    </location>
</feature>
<gene>
    <name evidence="2" type="ORF">N0B31_09170</name>
</gene>
<dbReference type="Proteomes" id="UP001057580">
    <property type="component" value="Chromosome"/>
</dbReference>
<dbReference type="AlphaFoldDB" id="A0A9E7UCN6"/>
<dbReference type="Pfam" id="PF05552">
    <property type="entry name" value="MS_channel_1st_1"/>
    <property type="match status" value="1"/>
</dbReference>
<sequence>MQPGLLQTGLGPFTEQLISDIVAIAPRVAGAILVLLIGYVVGRVLGGVISRVVDRLEIDRQVLKTPLGGALGGTEKAVSRSLGKVGAYFVYALAILAAADTLAIDLLSAWIADAVSYLPAFVAGALIIVLGFVLADFFGDVVANTESLTDTAYTDLFANSIRLFLYFVVTVIGLGTMGVDVQILNTFATALAIGLAVGLALAIGLSVGLGGRDYVSENIGRWVSRGTDIDIEPTTVERSEDVDVSPGDD</sequence>
<dbReference type="RefSeq" id="WP_260643562.1">
    <property type="nucleotide sequence ID" value="NZ_CP104003.1"/>
</dbReference>
<dbReference type="Gene3D" id="1.10.287.1260">
    <property type="match status" value="2"/>
</dbReference>
<name>A0A9E7UCN6_9EURY</name>
<keyword evidence="1" id="KW-0812">Transmembrane</keyword>
<reference evidence="2" key="1">
    <citation type="submission" date="2022-09" db="EMBL/GenBank/DDBJ databases">
        <title>Diverse halophilic archaea isolated from saline environments.</title>
        <authorList>
            <person name="Cui H.-L."/>
        </authorList>
    </citation>
    <scope>NUCLEOTIDE SEQUENCE</scope>
    <source>
        <strain evidence="2">ZS-35-S2</strain>
    </source>
</reference>
<evidence type="ECO:0000313" key="2">
    <source>
        <dbReference type="EMBL" id="UWM56448.1"/>
    </source>
</evidence>
<feature type="transmembrane region" description="Helical" evidence="1">
    <location>
        <begin position="163"/>
        <end position="184"/>
    </location>
</feature>
<keyword evidence="3" id="KW-1185">Reference proteome</keyword>
<feature type="transmembrane region" description="Helical" evidence="1">
    <location>
        <begin position="117"/>
        <end position="142"/>
    </location>
</feature>
<keyword evidence="1" id="KW-1133">Transmembrane helix</keyword>
<feature type="transmembrane region" description="Helical" evidence="1">
    <location>
        <begin position="190"/>
        <end position="211"/>
    </location>
</feature>
<dbReference type="EMBL" id="CP104003">
    <property type="protein sequence ID" value="UWM56448.1"/>
    <property type="molecule type" value="Genomic_DNA"/>
</dbReference>
<organism evidence="2 3">
    <name type="scientific">Salinirubellus salinus</name>
    <dbReference type="NCBI Taxonomy" id="1364945"/>
    <lineage>
        <taxon>Archaea</taxon>
        <taxon>Methanobacteriati</taxon>
        <taxon>Methanobacteriota</taxon>
        <taxon>Stenosarchaea group</taxon>
        <taxon>Halobacteria</taxon>
        <taxon>Halobacteriales</taxon>
        <taxon>Natronomonadaceae</taxon>
        <taxon>Salinirubellus</taxon>
    </lineage>
</organism>